<accession>A0A914APU0</accession>
<evidence type="ECO:0000313" key="3">
    <source>
        <dbReference type="Proteomes" id="UP000887568"/>
    </source>
</evidence>
<dbReference type="AlphaFoldDB" id="A0A914APU0"/>
<keyword evidence="3" id="KW-1185">Reference proteome</keyword>
<reference evidence="2" key="1">
    <citation type="submission" date="2022-11" db="UniProtKB">
        <authorList>
            <consortium name="EnsemblMetazoa"/>
        </authorList>
    </citation>
    <scope>IDENTIFICATION</scope>
</reference>
<dbReference type="EnsemblMetazoa" id="XM_038209715.1">
    <property type="protein sequence ID" value="XP_038065643.1"/>
    <property type="gene ID" value="LOC119735784"/>
</dbReference>
<evidence type="ECO:0000313" key="2">
    <source>
        <dbReference type="EnsemblMetazoa" id="XP_038065643.1"/>
    </source>
</evidence>
<feature type="region of interest" description="Disordered" evidence="1">
    <location>
        <begin position="32"/>
        <end position="52"/>
    </location>
</feature>
<dbReference type="RefSeq" id="XP_038065643.1">
    <property type="nucleotide sequence ID" value="XM_038209715.1"/>
</dbReference>
<dbReference type="GeneID" id="119735784"/>
<dbReference type="OrthoDB" id="6115758at2759"/>
<proteinExistence type="predicted"/>
<organism evidence="2 3">
    <name type="scientific">Patiria miniata</name>
    <name type="common">Bat star</name>
    <name type="synonym">Asterina miniata</name>
    <dbReference type="NCBI Taxonomy" id="46514"/>
    <lineage>
        <taxon>Eukaryota</taxon>
        <taxon>Metazoa</taxon>
        <taxon>Echinodermata</taxon>
        <taxon>Eleutherozoa</taxon>
        <taxon>Asterozoa</taxon>
        <taxon>Asteroidea</taxon>
        <taxon>Valvatacea</taxon>
        <taxon>Valvatida</taxon>
        <taxon>Asterinidae</taxon>
        <taxon>Patiria</taxon>
    </lineage>
</organism>
<sequence length="1251" mass="140381">MAEGGHELDEDLTEVQLAVVSVRYDCGTSVRGEFSQDSKGTVPAEDGNDDLGDVVEKTFEGSSDNTMDELDLDDCVEDGGEDECGVDEEEKDYVDDGYNEDFIEINTFQNDEVKLKRDNAERVKKRTKKKKHRSERGAQNQFLSSIAMHSDTAPQVVQLEVSRPCPVPSLVELCLQKGVRRVVVSDLTQPCQIAPGIRALLKAHNNQYKLEQVQLKWVLEALKHAEVYVKHHTLQFMNKHGKKSEFFVRDCRSLCSCDADVRVDAWELNDETKSNACIAVFAAGYDYSDWPIIALAHCINILLPTYLSEDGTNNTKTSIIRVKRFLNKHSSTLVTHCFNTALAYVWWCRGKVDKAKRALLDISDHIPSGNEVRLQPEPKKNFRSHTLFDQQKALCHNEIGRMFSQFDDPDAAVQFFRHAVEVINEGSSVARDRLVLQSCALSAAAYDQGQMDQSHANKAAAFWDHVTDDPICDEGLLQAAVESFIRCHAGFSVCETNASLPLGGKYESWLWEANSRIKKAVGKGPQLYLHQSLVLAMLGENKLAEKAYQDYVEQYVHKTDIFIDQDAGPMPGSGACAASSTLKYQPWWVLLEWMATKANLDDSRFPRPIQMLPIIWRRILRHESYTECVEKNVCEVQGQPLNLHLTHDGYLTGAFMHNLPPWKAVLLNPYTGNICVPDQHRQHELQEWGKEELCAPCSEFGLNYSIPIPILLYHDAANETVVTLMNVASNANFRQKLIAFNVGDGTCPRIANIASTLIYSKGRVTVKLNLRQLVLEARRKNILQQVKDLTPSVDINALQDVVDVLDFCCRRGLQINFALAKEMIGGKKKEFMETVQQQMGVKVNGGTSKVKGGPKKESANSGQTPRHQALQLQKILYVGESTVVLCLYTGANPPEAEHDCPLNQDTLVFLDCSSPEAFRNPVIHCPHLPHLEWELPAQHNCWTSKLCKQNVIFFYANSEAIVIFDEFGSIIHKEKIHRCRYNYRACSGCTLLGCEPGLRPEQTSLRVLDAKSMQKLSEPLKEVDDFIVEQNMVFVSRLSNVFVLDPVSLKPLVVQKPTKTGVTPEARSDGILIQGEARSLRVLATDIFSKPSPTNCNQRIACTRLILGVANHVLILERQRSVNNLPGDASFPIEVVVDIIVPGVPTEALYISHGVGFVVSASIFDTNYNPFHRENLYWFDRAGVIMGIHPMIGEGPHSFTAIPLYTDREKACKMDAAGVMVRRERRWHLFFADGFGALCCIRFDVEDPALF</sequence>
<dbReference type="Proteomes" id="UP000887568">
    <property type="component" value="Unplaced"/>
</dbReference>
<dbReference type="OMA" id="HESYTEC"/>
<name>A0A914APU0_PATMI</name>
<feature type="region of interest" description="Disordered" evidence="1">
    <location>
        <begin position="842"/>
        <end position="866"/>
    </location>
</feature>
<protein>
    <submittedName>
        <fullName evidence="2">Uncharacterized protein</fullName>
    </submittedName>
</protein>
<evidence type="ECO:0000256" key="1">
    <source>
        <dbReference type="SAM" id="MobiDB-lite"/>
    </source>
</evidence>